<keyword evidence="2" id="KW-1185">Reference proteome</keyword>
<evidence type="ECO:0000313" key="1">
    <source>
        <dbReference type="EMBL" id="GAB0187792.1"/>
    </source>
</evidence>
<proteinExistence type="predicted"/>
<dbReference type="AlphaFoldDB" id="A0ABC9WTF1"/>
<evidence type="ECO:0000313" key="2">
    <source>
        <dbReference type="Proteomes" id="UP001623348"/>
    </source>
</evidence>
<protein>
    <submittedName>
        <fullName evidence="1">Uncharacterized protein</fullName>
    </submittedName>
</protein>
<name>A0ABC9WTF1_GRUJA</name>
<sequence length="83" mass="9463">MDDVSCQLFTVRHPTLRSVLHFIPQLQASWNPTAKTPASFVPVLWKTRSSAAFPVPDVEVPPWCLPVLTRRTHAKRFLIVKPM</sequence>
<organism evidence="1 2">
    <name type="scientific">Grus japonensis</name>
    <name type="common">Japanese crane</name>
    <name type="synonym">Red-crowned crane</name>
    <dbReference type="NCBI Taxonomy" id="30415"/>
    <lineage>
        <taxon>Eukaryota</taxon>
        <taxon>Metazoa</taxon>
        <taxon>Chordata</taxon>
        <taxon>Craniata</taxon>
        <taxon>Vertebrata</taxon>
        <taxon>Euteleostomi</taxon>
        <taxon>Archelosauria</taxon>
        <taxon>Archosauria</taxon>
        <taxon>Dinosauria</taxon>
        <taxon>Saurischia</taxon>
        <taxon>Theropoda</taxon>
        <taxon>Coelurosauria</taxon>
        <taxon>Aves</taxon>
        <taxon>Neognathae</taxon>
        <taxon>Neoaves</taxon>
        <taxon>Gruiformes</taxon>
        <taxon>Gruidae</taxon>
        <taxon>Grus</taxon>
    </lineage>
</organism>
<reference evidence="1 2" key="1">
    <citation type="submission" date="2024-06" db="EMBL/GenBank/DDBJ databases">
        <title>The draft genome of Grus japonensis, version 3.</title>
        <authorList>
            <person name="Nabeshima K."/>
            <person name="Suzuki S."/>
            <person name="Onuma M."/>
        </authorList>
    </citation>
    <scope>NUCLEOTIDE SEQUENCE [LARGE SCALE GENOMIC DNA]</scope>
    <source>
        <strain evidence="1 2">451A</strain>
    </source>
</reference>
<comment type="caution">
    <text evidence="1">The sequence shown here is derived from an EMBL/GenBank/DDBJ whole genome shotgun (WGS) entry which is preliminary data.</text>
</comment>
<accession>A0ABC9WTF1</accession>
<gene>
    <name evidence="1" type="ORF">GRJ2_001244500</name>
</gene>
<dbReference type="EMBL" id="BAAFJT010000003">
    <property type="protein sequence ID" value="GAB0187792.1"/>
    <property type="molecule type" value="Genomic_DNA"/>
</dbReference>
<dbReference type="Proteomes" id="UP001623348">
    <property type="component" value="Unassembled WGS sequence"/>
</dbReference>